<evidence type="ECO:0000256" key="6">
    <source>
        <dbReference type="ARBA" id="ARBA00032319"/>
    </source>
</evidence>
<evidence type="ECO:0000313" key="9">
    <source>
        <dbReference type="Proteomes" id="UP001165065"/>
    </source>
</evidence>
<proteinExistence type="inferred from homology"/>
<evidence type="ECO:0000256" key="3">
    <source>
        <dbReference type="ARBA" id="ARBA00021704"/>
    </source>
</evidence>
<dbReference type="GO" id="GO:0031515">
    <property type="term" value="C:tRNA (m1A) methyltransferase complex"/>
    <property type="evidence" value="ECO:0007669"/>
    <property type="project" value="InterPro"/>
</dbReference>
<dbReference type="EMBL" id="BRYA01000425">
    <property type="protein sequence ID" value="GMI48758.1"/>
    <property type="molecule type" value="Genomic_DNA"/>
</dbReference>
<reference evidence="9" key="1">
    <citation type="journal article" date="2023" name="Commun. Biol.">
        <title>Genome analysis of Parmales, the sister group of diatoms, reveals the evolutionary specialization of diatoms from phago-mixotrophs to photoautotrophs.</title>
        <authorList>
            <person name="Ban H."/>
            <person name="Sato S."/>
            <person name="Yoshikawa S."/>
            <person name="Yamada K."/>
            <person name="Nakamura Y."/>
            <person name="Ichinomiya M."/>
            <person name="Sato N."/>
            <person name="Blanc-Mathieu R."/>
            <person name="Endo H."/>
            <person name="Kuwata A."/>
            <person name="Ogata H."/>
        </authorList>
    </citation>
    <scope>NUCLEOTIDE SEQUENCE [LARGE SCALE GENOMIC DNA]</scope>
</reference>
<dbReference type="InterPro" id="IPR017423">
    <property type="entry name" value="TRM6"/>
</dbReference>
<keyword evidence="5" id="KW-0539">Nucleus</keyword>
<comment type="subcellular location">
    <subcellularLocation>
        <location evidence="1">Nucleus</location>
    </subcellularLocation>
</comment>
<organism evidence="8 9">
    <name type="scientific">Triparma columacea</name>
    <dbReference type="NCBI Taxonomy" id="722753"/>
    <lineage>
        <taxon>Eukaryota</taxon>
        <taxon>Sar</taxon>
        <taxon>Stramenopiles</taxon>
        <taxon>Ochrophyta</taxon>
        <taxon>Bolidophyceae</taxon>
        <taxon>Parmales</taxon>
        <taxon>Triparmaceae</taxon>
        <taxon>Triparma</taxon>
    </lineage>
</organism>
<dbReference type="Pfam" id="PF04189">
    <property type="entry name" value="Gcd10p"/>
    <property type="match status" value="1"/>
</dbReference>
<dbReference type="Proteomes" id="UP001165065">
    <property type="component" value="Unassembled WGS sequence"/>
</dbReference>
<name>A0A9W7GQB2_9STRA</name>
<dbReference type="OrthoDB" id="10254665at2759"/>
<dbReference type="Gene3D" id="3.40.50.150">
    <property type="entry name" value="Vaccinia Virus protein VP39"/>
    <property type="match status" value="1"/>
</dbReference>
<dbReference type="PANTHER" id="PTHR12945:SF0">
    <property type="entry name" value="TRNA (ADENINE(58)-N(1))-METHYLTRANSFERASE NON-CATALYTIC SUBUNIT TRM6"/>
    <property type="match status" value="1"/>
</dbReference>
<keyword evidence="9" id="KW-1185">Reference proteome</keyword>
<evidence type="ECO:0000256" key="2">
    <source>
        <dbReference type="ARBA" id="ARBA00008320"/>
    </source>
</evidence>
<feature type="compositionally biased region" description="Gly residues" evidence="7">
    <location>
        <begin position="484"/>
        <end position="503"/>
    </location>
</feature>
<evidence type="ECO:0000256" key="7">
    <source>
        <dbReference type="SAM" id="MobiDB-lite"/>
    </source>
</evidence>
<evidence type="ECO:0000256" key="5">
    <source>
        <dbReference type="ARBA" id="ARBA00023242"/>
    </source>
</evidence>
<sequence>MSSPTVQKGHICILDFGDRHFFVKAAFGEQVKLAANKSPRVHTTGLIGLPYGCVVEVVGNKLVRTEDDLMSPPLSALEDGKGEKEISSTQMTDNRDLVDSNTSQKIKQDDIQKMKEAGKSGTDIINELISSSETFEGKTEFSKAKYIKRKVKKYVLRARLVRCTSSTVCSLLFFKDAKRYMCLRPDSLAQILSYSNVYAGATVMTFDTIGIPTASIVERMGGKGRILAVHTSQDPPHKQMFERFNFDFRHQAVLKFVSGYELFQGAASESAGQGEKLEDVLGIERDSMVAQGWPVPLQDHTRSHLAEMESDKKREDFLFKRASRFIRKVTRPSLPETMDYLSSQVDSLVICSRHDPLLVLSTLFPYLAPSCPFVIFSEHIQPLASCFDHLKTAQSAIKLQLTETWKRDFQMLEGRTHPEMTMDATGGYILTGVKVSGKVLEVEKRGKLVGMGAAAARNSGRGAVRKKLKDMEEEEGRGKKLKVEGGGGSKGGDMSKGGGGEVS</sequence>
<evidence type="ECO:0000256" key="1">
    <source>
        <dbReference type="ARBA" id="ARBA00004123"/>
    </source>
</evidence>
<accession>A0A9W7GQB2</accession>
<protein>
    <recommendedName>
        <fullName evidence="3">tRNA (adenine(58)-N(1))-methyltransferase non-catalytic subunit TRM6</fullName>
    </recommendedName>
    <alternativeName>
        <fullName evidence="6">tRNA(m1A58)-methyltransferase subunit TRM6</fullName>
    </alternativeName>
</protein>
<evidence type="ECO:0000313" key="8">
    <source>
        <dbReference type="EMBL" id="GMI48758.1"/>
    </source>
</evidence>
<evidence type="ECO:0000256" key="4">
    <source>
        <dbReference type="ARBA" id="ARBA00022694"/>
    </source>
</evidence>
<dbReference type="InterPro" id="IPR029063">
    <property type="entry name" value="SAM-dependent_MTases_sf"/>
</dbReference>
<feature type="region of interest" description="Disordered" evidence="7">
    <location>
        <begin position="73"/>
        <end position="103"/>
    </location>
</feature>
<dbReference type="GO" id="GO:0030488">
    <property type="term" value="P:tRNA methylation"/>
    <property type="evidence" value="ECO:0007669"/>
    <property type="project" value="InterPro"/>
</dbReference>
<dbReference type="AlphaFoldDB" id="A0A9W7GQB2"/>
<gene>
    <name evidence="8" type="ORF">TrCOL_g11156</name>
</gene>
<dbReference type="PANTHER" id="PTHR12945">
    <property type="entry name" value="TRANSLATION INITIATION FACTOR EIF3-RELATED"/>
    <property type="match status" value="1"/>
</dbReference>
<dbReference type="GO" id="GO:0005634">
    <property type="term" value="C:nucleus"/>
    <property type="evidence" value="ECO:0007669"/>
    <property type="project" value="UniProtKB-SubCell"/>
</dbReference>
<comment type="similarity">
    <text evidence="2">Belongs to the TRM6/GCD10 family.</text>
</comment>
<keyword evidence="4" id="KW-0819">tRNA processing</keyword>
<feature type="region of interest" description="Disordered" evidence="7">
    <location>
        <begin position="459"/>
        <end position="503"/>
    </location>
</feature>
<comment type="caution">
    <text evidence="8">The sequence shown here is derived from an EMBL/GenBank/DDBJ whole genome shotgun (WGS) entry which is preliminary data.</text>
</comment>